<evidence type="ECO:0000256" key="1">
    <source>
        <dbReference type="ARBA" id="ARBA00004141"/>
    </source>
</evidence>
<evidence type="ECO:0000256" key="2">
    <source>
        <dbReference type="ARBA" id="ARBA00006939"/>
    </source>
</evidence>
<evidence type="ECO:0000256" key="4">
    <source>
        <dbReference type="ARBA" id="ARBA00022989"/>
    </source>
</evidence>
<comment type="subcellular location">
    <subcellularLocation>
        <location evidence="1">Membrane</location>
        <topology evidence="1">Multi-pass membrane protein</topology>
    </subcellularLocation>
</comment>
<dbReference type="InterPro" id="IPR003689">
    <property type="entry name" value="ZIP"/>
</dbReference>
<dbReference type="EMBL" id="JAFHDT010000001">
    <property type="protein sequence ID" value="KAI7814451.1"/>
    <property type="molecule type" value="Genomic_DNA"/>
</dbReference>
<dbReference type="AlphaFoldDB" id="A0A9W8CBD6"/>
<keyword evidence="8" id="KW-1185">Reference proteome</keyword>
<dbReference type="PANTHER" id="PTHR12191:SF4">
    <property type="entry name" value="ZINC TRANSPORTER ZIP12"/>
    <property type="match status" value="1"/>
</dbReference>
<keyword evidence="5 6" id="KW-0472">Membrane</keyword>
<keyword evidence="3 6" id="KW-0812">Transmembrane</keyword>
<accession>A0A9W8CBD6</accession>
<dbReference type="InterPro" id="IPR050799">
    <property type="entry name" value="ZIP_Transporter"/>
</dbReference>
<protein>
    <submittedName>
        <fullName evidence="7">Uncharacterized protein</fullName>
    </submittedName>
</protein>
<organism evidence="7 8">
    <name type="scientific">Triplophysa rosa</name>
    <name type="common">Cave loach</name>
    <dbReference type="NCBI Taxonomy" id="992332"/>
    <lineage>
        <taxon>Eukaryota</taxon>
        <taxon>Metazoa</taxon>
        <taxon>Chordata</taxon>
        <taxon>Craniata</taxon>
        <taxon>Vertebrata</taxon>
        <taxon>Euteleostomi</taxon>
        <taxon>Actinopterygii</taxon>
        <taxon>Neopterygii</taxon>
        <taxon>Teleostei</taxon>
        <taxon>Ostariophysi</taxon>
        <taxon>Cypriniformes</taxon>
        <taxon>Nemacheilidae</taxon>
        <taxon>Triplophysa</taxon>
    </lineage>
</organism>
<dbReference type="GO" id="GO:0140410">
    <property type="term" value="F:monoatomic cation:bicarbonate symporter activity"/>
    <property type="evidence" value="ECO:0007669"/>
    <property type="project" value="TreeGrafter"/>
</dbReference>
<keyword evidence="4 6" id="KW-1133">Transmembrane helix</keyword>
<dbReference type="GO" id="GO:0005886">
    <property type="term" value="C:plasma membrane"/>
    <property type="evidence" value="ECO:0007669"/>
    <property type="project" value="TreeGrafter"/>
</dbReference>
<dbReference type="GO" id="GO:0030003">
    <property type="term" value="P:intracellular monoatomic cation homeostasis"/>
    <property type="evidence" value="ECO:0007669"/>
    <property type="project" value="TreeGrafter"/>
</dbReference>
<dbReference type="Proteomes" id="UP001059041">
    <property type="component" value="Linkage Group LG1"/>
</dbReference>
<evidence type="ECO:0000313" key="7">
    <source>
        <dbReference type="EMBL" id="KAI7814451.1"/>
    </source>
</evidence>
<comment type="caution">
    <text evidence="7">The sequence shown here is derived from an EMBL/GenBank/DDBJ whole genome shotgun (WGS) entry which is preliminary data.</text>
</comment>
<feature type="transmembrane region" description="Helical" evidence="6">
    <location>
        <begin position="380"/>
        <end position="399"/>
    </location>
</feature>
<evidence type="ECO:0000256" key="6">
    <source>
        <dbReference type="SAM" id="Phobius"/>
    </source>
</evidence>
<comment type="similarity">
    <text evidence="2">Belongs to the ZIP transporter (TC 2.A.5) family.</text>
</comment>
<evidence type="ECO:0000256" key="5">
    <source>
        <dbReference type="ARBA" id="ARBA00023136"/>
    </source>
</evidence>
<dbReference type="PANTHER" id="PTHR12191">
    <property type="entry name" value="SOLUTE CARRIER FAMILY 39"/>
    <property type="match status" value="1"/>
</dbReference>
<evidence type="ECO:0000256" key="3">
    <source>
        <dbReference type="ARBA" id="ARBA00022692"/>
    </source>
</evidence>
<sequence>MAAAMQTALASEGQLPRLCVCGNKISGKDTQKVCSACLGLKHAQAAIDALGSCEHCARFTLKSLHRRLARQASQSGEDPLMSASPALAVTPQVSIPVELLNKATLSWGEQLDTCAPLPNVQSTDDEDLLNIEDEGQLDFLLSDEEDYEDSFFLPHAQSAQPLAAAGSTEGAGEAPSSPLLGVDLQDWRLQSHVISGKRLPRAKRAARQLVPIFPELLEEVVVTWKDKPFTGKVPIQGRSVLDLGGMEKEGLLRMPPMEPFVAAHLHPKHSAAANATLPSKADRFQSSMTDRAYKAVALSVWALNTISPLTAYQAELQDEVSTTPGQTQWDEICVVTDLSLRLQRCAVQATGKAMATMVIQERGDFAVLLSSGLSVKCAELMNFLSALTAFMGLYTGLLISSELEVQRWIFTVTAGIFLYLSLVEMVRIVLLFTFKK</sequence>
<dbReference type="GO" id="GO:0071578">
    <property type="term" value="P:zinc ion import across plasma membrane"/>
    <property type="evidence" value="ECO:0007669"/>
    <property type="project" value="TreeGrafter"/>
</dbReference>
<gene>
    <name evidence="7" type="ORF">IRJ41_018506</name>
</gene>
<dbReference type="Pfam" id="PF02535">
    <property type="entry name" value="Zip"/>
    <property type="match status" value="1"/>
</dbReference>
<evidence type="ECO:0000313" key="8">
    <source>
        <dbReference type="Proteomes" id="UP001059041"/>
    </source>
</evidence>
<dbReference type="GO" id="GO:0005385">
    <property type="term" value="F:zinc ion transmembrane transporter activity"/>
    <property type="evidence" value="ECO:0007669"/>
    <property type="project" value="TreeGrafter"/>
</dbReference>
<feature type="transmembrane region" description="Helical" evidence="6">
    <location>
        <begin position="408"/>
        <end position="434"/>
    </location>
</feature>
<name>A0A9W8CBD6_TRIRA</name>
<proteinExistence type="inferred from homology"/>
<reference evidence="7" key="1">
    <citation type="submission" date="2021-02" db="EMBL/GenBank/DDBJ databases">
        <title>Comparative genomics reveals that relaxation of natural selection precedes convergent phenotypic evolution of cavefish.</title>
        <authorList>
            <person name="Peng Z."/>
        </authorList>
    </citation>
    <scope>NUCLEOTIDE SEQUENCE</scope>
    <source>
        <tissue evidence="7">Muscle</tissue>
    </source>
</reference>